<dbReference type="InterPro" id="IPR000601">
    <property type="entry name" value="PKD_dom"/>
</dbReference>
<feature type="region of interest" description="Disordered" evidence="1">
    <location>
        <begin position="639"/>
        <end position="673"/>
    </location>
</feature>
<keyword evidence="5" id="KW-1185">Reference proteome</keyword>
<dbReference type="InterPro" id="IPR032675">
    <property type="entry name" value="LRR_dom_sf"/>
</dbReference>
<evidence type="ECO:0000259" key="3">
    <source>
        <dbReference type="Pfam" id="PF00801"/>
    </source>
</evidence>
<protein>
    <recommendedName>
        <fullName evidence="3">PKD domain-containing protein</fullName>
    </recommendedName>
</protein>
<dbReference type="Pfam" id="PF00801">
    <property type="entry name" value="PKD"/>
    <property type="match status" value="1"/>
</dbReference>
<evidence type="ECO:0000313" key="5">
    <source>
        <dbReference type="Proteomes" id="UP000306509"/>
    </source>
</evidence>
<organism evidence="4 5">
    <name type="scientific">Robinsoniella peoriensis</name>
    <dbReference type="NCBI Taxonomy" id="180332"/>
    <lineage>
        <taxon>Bacteria</taxon>
        <taxon>Bacillati</taxon>
        <taxon>Bacillota</taxon>
        <taxon>Clostridia</taxon>
        <taxon>Lachnospirales</taxon>
        <taxon>Lachnospiraceae</taxon>
        <taxon>Robinsoniella</taxon>
    </lineage>
</organism>
<dbReference type="STRING" id="180332.GCA_000797495_00496"/>
<evidence type="ECO:0000256" key="2">
    <source>
        <dbReference type="SAM" id="SignalP"/>
    </source>
</evidence>
<feature type="compositionally biased region" description="Basic and acidic residues" evidence="1">
    <location>
        <begin position="651"/>
        <end position="673"/>
    </location>
</feature>
<evidence type="ECO:0000313" key="4">
    <source>
        <dbReference type="EMBL" id="TLD02028.1"/>
    </source>
</evidence>
<dbReference type="InterPro" id="IPR026906">
    <property type="entry name" value="LRR_5"/>
</dbReference>
<dbReference type="InterPro" id="IPR035986">
    <property type="entry name" value="PKD_dom_sf"/>
</dbReference>
<proteinExistence type="predicted"/>
<accession>A0A4V6HS91</accession>
<feature type="chain" id="PRO_5020213951" description="PKD domain-containing protein" evidence="2">
    <location>
        <begin position="30"/>
        <end position="894"/>
    </location>
</feature>
<name>A0A4V6HS91_9FIRM</name>
<feature type="signal peptide" evidence="2">
    <location>
        <begin position="1"/>
        <end position="29"/>
    </location>
</feature>
<comment type="caution">
    <text evidence="4">The sequence shown here is derived from an EMBL/GenBank/DDBJ whole genome shotgun (WGS) entry which is preliminary data.</text>
</comment>
<dbReference type="RefSeq" id="WP_243132996.1">
    <property type="nucleotide sequence ID" value="NZ_QGQD01000023.1"/>
</dbReference>
<keyword evidence="2" id="KW-0732">Signal</keyword>
<feature type="domain" description="PKD" evidence="3">
    <location>
        <begin position="547"/>
        <end position="624"/>
    </location>
</feature>
<sequence length="894" mass="97811" precursor="true">MRRLNLMKKVLAGFMAFAMVMNAGLPALAKESDIILEREAESKTRIEVEAQSDLLAAEQKGVAEGEVTAEGLLEGYANTTGIDQADSPIITSIEELTAPVPHLKVMVTIGSLGGFDVHLPPKDKFEGRFYQLVHPTFLDRNVSDHNIALAYDSGAYTLQTSGSGFVKVGINLDAAAAHISRTIAKNYYGYEDKIYGYIYGGSGGSMQVVGAMETTNTKLQNIWDGAVPYITASPVSLGNFNIRLFARAVLEEKAPLIKDAVSPGGSGDPYAVLNDMESEVLREVTKLGLPLQAWENYEYLLLMNNHKTLQDALADAEGITTNLYKEKFWTEPGYLGTEDSELGRLFRKLRDSGINQDGLSNIAYHRHIDPGMTYHTWDHLKDAEGTPYYAQIGGQHSGVGTASMMSGGASYSGKIGMKVIMIQNLMDVDSFPTDGDWYRQRVREQGLESDFRIWVNQYADHQENKYMHLDHPYPLEDLPERLINYVGSLEQALRDLSAWVEEGVEPPQSSSYEVVDSQFVLPDDAASRWGIQPVVDLYADGAKRADIAAGDTVTLEAAVQVPPGTGSIVSAKWDLYGDGNFIDTDYETLSDGSVIVRGSAVYTQPGTFYPQVRVASQREGDSDTPFARVENLGRARVVVKAQEPDTEETEPETKPETKPETEQETEKGPENAKIDISKSVLSKIASQVFTGKAITPEVRLTCNGKTMAKDKDYTISYSKNVNIGKAKVVITGKGNYQGSLSTTFAINMKKGRSYTIGNYRYKVTNASVNGKGTVTVTGVKTKALKSITVLNTVKIGGKSFQITSIGTGAFKNCKKATRASIGKNVKTIEAKAFQNCKGLKKITIKSTVLRKTGKQALKGINRNAKIIVPGKKLKAYTDLLKNKGQKNTVKIKNR</sequence>
<dbReference type="AlphaFoldDB" id="A0A4V6HS91"/>
<dbReference type="EMBL" id="QGQD01000023">
    <property type="protein sequence ID" value="TLD02028.1"/>
    <property type="molecule type" value="Genomic_DNA"/>
</dbReference>
<evidence type="ECO:0000256" key="1">
    <source>
        <dbReference type="SAM" id="MobiDB-lite"/>
    </source>
</evidence>
<dbReference type="Proteomes" id="UP000306509">
    <property type="component" value="Unassembled WGS sequence"/>
</dbReference>
<reference evidence="4 5" key="1">
    <citation type="journal article" date="2019" name="Anaerobe">
        <title>Detection of Robinsoniella peoriensis in multiple bone samples of a trauma patient.</title>
        <authorList>
            <person name="Schrottner P."/>
            <person name="Hartwich K."/>
            <person name="Bunk B."/>
            <person name="Schober I."/>
            <person name="Helbig S."/>
            <person name="Rudolph W.W."/>
            <person name="Gunzer F."/>
        </authorList>
    </citation>
    <scope>NUCLEOTIDE SEQUENCE [LARGE SCALE GENOMIC DNA]</scope>
    <source>
        <strain evidence="4 5">DSM 106044</strain>
    </source>
</reference>
<dbReference type="Pfam" id="PF13306">
    <property type="entry name" value="LRR_5"/>
    <property type="match status" value="1"/>
</dbReference>
<gene>
    <name evidence="4" type="ORF">DSM106044_01065</name>
</gene>
<dbReference type="SUPFAM" id="SSF49299">
    <property type="entry name" value="PKD domain"/>
    <property type="match status" value="1"/>
</dbReference>
<dbReference type="Gene3D" id="3.80.10.10">
    <property type="entry name" value="Ribonuclease Inhibitor"/>
    <property type="match status" value="1"/>
</dbReference>
<dbReference type="CDD" id="cd00146">
    <property type="entry name" value="PKD"/>
    <property type="match status" value="1"/>
</dbReference>